<comment type="caution">
    <text evidence="1">The sequence shown here is derived from an EMBL/GenBank/DDBJ whole genome shotgun (WGS) entry which is preliminary data.</text>
</comment>
<evidence type="ECO:0000313" key="1">
    <source>
        <dbReference type="EMBL" id="KAK9880964.1"/>
    </source>
</evidence>
<accession>A0AAW1UNE1</accession>
<protein>
    <submittedName>
        <fullName evidence="1">Uncharacterized protein</fullName>
    </submittedName>
</protein>
<sequence length="123" mass="13703">MINWAETAECKPLFQYSASEQYSQNNNSRVISEQNGRVTVSEIILKIKDEISTVLDLNNRSKISLYGAYCCLRPPSDKDVLVTPSTLASASFFGKCNVSTRTCVNSEGLSCYLFQVDAMQKEV</sequence>
<name>A0AAW1UNE1_9CUCU</name>
<dbReference type="Proteomes" id="UP001431783">
    <property type="component" value="Unassembled WGS sequence"/>
</dbReference>
<dbReference type="AlphaFoldDB" id="A0AAW1UNE1"/>
<evidence type="ECO:0000313" key="2">
    <source>
        <dbReference type="Proteomes" id="UP001431783"/>
    </source>
</evidence>
<proteinExistence type="predicted"/>
<dbReference type="EMBL" id="JARQZJ010000067">
    <property type="protein sequence ID" value="KAK9880964.1"/>
    <property type="molecule type" value="Genomic_DNA"/>
</dbReference>
<organism evidence="1 2">
    <name type="scientific">Henosepilachna vigintioctopunctata</name>
    <dbReference type="NCBI Taxonomy" id="420089"/>
    <lineage>
        <taxon>Eukaryota</taxon>
        <taxon>Metazoa</taxon>
        <taxon>Ecdysozoa</taxon>
        <taxon>Arthropoda</taxon>
        <taxon>Hexapoda</taxon>
        <taxon>Insecta</taxon>
        <taxon>Pterygota</taxon>
        <taxon>Neoptera</taxon>
        <taxon>Endopterygota</taxon>
        <taxon>Coleoptera</taxon>
        <taxon>Polyphaga</taxon>
        <taxon>Cucujiformia</taxon>
        <taxon>Coccinelloidea</taxon>
        <taxon>Coccinellidae</taxon>
        <taxon>Epilachninae</taxon>
        <taxon>Epilachnini</taxon>
        <taxon>Henosepilachna</taxon>
    </lineage>
</organism>
<reference evidence="1 2" key="1">
    <citation type="submission" date="2023-03" db="EMBL/GenBank/DDBJ databases">
        <title>Genome insight into feeding habits of ladybird beetles.</title>
        <authorList>
            <person name="Li H.-S."/>
            <person name="Huang Y.-H."/>
            <person name="Pang H."/>
        </authorList>
    </citation>
    <scope>NUCLEOTIDE SEQUENCE [LARGE SCALE GENOMIC DNA]</scope>
    <source>
        <strain evidence="1">SYSU_2023b</strain>
        <tissue evidence="1">Whole body</tissue>
    </source>
</reference>
<gene>
    <name evidence="1" type="ORF">WA026_014315</name>
</gene>
<keyword evidence="2" id="KW-1185">Reference proteome</keyword>